<keyword evidence="2" id="KW-0812">Transmembrane</keyword>
<keyword evidence="5" id="KW-1185">Reference proteome</keyword>
<dbReference type="EMBL" id="JALJOT010000014">
    <property type="protein sequence ID" value="KAK9903457.1"/>
    <property type="molecule type" value="Genomic_DNA"/>
</dbReference>
<evidence type="ECO:0000256" key="1">
    <source>
        <dbReference type="SAM" id="MobiDB-lite"/>
    </source>
</evidence>
<proteinExistence type="predicted"/>
<accession>A0ABR2YE17</accession>
<name>A0ABR2YE17_9CHLO</name>
<feature type="region of interest" description="Disordered" evidence="1">
    <location>
        <begin position="40"/>
        <end position="61"/>
    </location>
</feature>
<dbReference type="Proteomes" id="UP001491310">
    <property type="component" value="Unassembled WGS sequence"/>
</dbReference>
<feature type="signal peptide" evidence="3">
    <location>
        <begin position="1"/>
        <end position="20"/>
    </location>
</feature>
<evidence type="ECO:0008006" key="6">
    <source>
        <dbReference type="Google" id="ProtNLM"/>
    </source>
</evidence>
<evidence type="ECO:0000256" key="3">
    <source>
        <dbReference type="SAM" id="SignalP"/>
    </source>
</evidence>
<evidence type="ECO:0000313" key="4">
    <source>
        <dbReference type="EMBL" id="KAK9903457.1"/>
    </source>
</evidence>
<gene>
    <name evidence="4" type="ORF">WJX75_006141</name>
</gene>
<keyword evidence="3" id="KW-0732">Signal</keyword>
<comment type="caution">
    <text evidence="4">The sequence shown here is derived from an EMBL/GenBank/DDBJ whole genome shotgun (WGS) entry which is preliminary data.</text>
</comment>
<protein>
    <recommendedName>
        <fullName evidence="6">Transmembrane protein</fullName>
    </recommendedName>
</protein>
<feature type="chain" id="PRO_5045987891" description="Transmembrane protein" evidence="3">
    <location>
        <begin position="21"/>
        <end position="154"/>
    </location>
</feature>
<evidence type="ECO:0000256" key="2">
    <source>
        <dbReference type="SAM" id="Phobius"/>
    </source>
</evidence>
<evidence type="ECO:0000313" key="5">
    <source>
        <dbReference type="Proteomes" id="UP001491310"/>
    </source>
</evidence>
<reference evidence="4 5" key="1">
    <citation type="journal article" date="2024" name="Nat. Commun.">
        <title>Phylogenomics reveals the evolutionary origins of lichenization in chlorophyte algae.</title>
        <authorList>
            <person name="Puginier C."/>
            <person name="Libourel C."/>
            <person name="Otte J."/>
            <person name="Skaloud P."/>
            <person name="Haon M."/>
            <person name="Grisel S."/>
            <person name="Petersen M."/>
            <person name="Berrin J.G."/>
            <person name="Delaux P.M."/>
            <person name="Dal Grande F."/>
            <person name="Keller J."/>
        </authorList>
    </citation>
    <scope>NUCLEOTIDE SEQUENCE [LARGE SCALE GENOMIC DNA]</scope>
    <source>
        <strain evidence="4 5">SAG 216-7</strain>
    </source>
</reference>
<keyword evidence="2" id="KW-0472">Membrane</keyword>
<sequence length="154" mass="16509">MAQEPKGLLIVAVLLSFVDPFCVTGRTSVETFAVAPSPQPHHITLEHSEGAPGPSSDIDAPAPGPAILLAESYQGTAHQSDNAAAPAVHEPEMEQMLRDLEQRINARMDGLYYDQRKGGLVISVCLGVPVTVLCVLAAHSWKSVRYIEQHSSAE</sequence>
<keyword evidence="2" id="KW-1133">Transmembrane helix</keyword>
<organism evidence="4 5">
    <name type="scientific">Coccomyxa subellipsoidea</name>
    <dbReference type="NCBI Taxonomy" id="248742"/>
    <lineage>
        <taxon>Eukaryota</taxon>
        <taxon>Viridiplantae</taxon>
        <taxon>Chlorophyta</taxon>
        <taxon>core chlorophytes</taxon>
        <taxon>Trebouxiophyceae</taxon>
        <taxon>Trebouxiophyceae incertae sedis</taxon>
        <taxon>Coccomyxaceae</taxon>
        <taxon>Coccomyxa</taxon>
    </lineage>
</organism>
<feature type="transmembrane region" description="Helical" evidence="2">
    <location>
        <begin position="118"/>
        <end position="138"/>
    </location>
</feature>